<evidence type="ECO:0000313" key="2">
    <source>
        <dbReference type="EnsemblPlants" id="Pp3c4_16080V3.1"/>
    </source>
</evidence>
<evidence type="ECO:0000313" key="1">
    <source>
        <dbReference type="EMBL" id="PNR55392.1"/>
    </source>
</evidence>
<protein>
    <submittedName>
        <fullName evidence="1 2">Uncharacterized protein</fullName>
    </submittedName>
</protein>
<reference evidence="1 3" key="2">
    <citation type="journal article" date="2018" name="Plant J.">
        <title>The Physcomitrella patens chromosome-scale assembly reveals moss genome structure and evolution.</title>
        <authorList>
            <person name="Lang D."/>
            <person name="Ullrich K.K."/>
            <person name="Murat F."/>
            <person name="Fuchs J."/>
            <person name="Jenkins J."/>
            <person name="Haas F.B."/>
            <person name="Piednoel M."/>
            <person name="Gundlach H."/>
            <person name="Van Bel M."/>
            <person name="Meyberg R."/>
            <person name="Vives C."/>
            <person name="Morata J."/>
            <person name="Symeonidi A."/>
            <person name="Hiss M."/>
            <person name="Muchero W."/>
            <person name="Kamisugi Y."/>
            <person name="Saleh O."/>
            <person name="Blanc G."/>
            <person name="Decker E.L."/>
            <person name="van Gessel N."/>
            <person name="Grimwood J."/>
            <person name="Hayes R.D."/>
            <person name="Graham S.W."/>
            <person name="Gunter L.E."/>
            <person name="McDaniel S.F."/>
            <person name="Hoernstein S.N.W."/>
            <person name="Larsson A."/>
            <person name="Li F.W."/>
            <person name="Perroud P.F."/>
            <person name="Phillips J."/>
            <person name="Ranjan P."/>
            <person name="Rokshar D.S."/>
            <person name="Rothfels C.J."/>
            <person name="Schneider L."/>
            <person name="Shu S."/>
            <person name="Stevenson D.W."/>
            <person name="Thummler F."/>
            <person name="Tillich M."/>
            <person name="Villarreal Aguilar J.C."/>
            <person name="Widiez T."/>
            <person name="Wong G.K."/>
            <person name="Wymore A."/>
            <person name="Zhang Y."/>
            <person name="Zimmer A.D."/>
            <person name="Quatrano R.S."/>
            <person name="Mayer K.F.X."/>
            <person name="Goodstein D."/>
            <person name="Casacuberta J.M."/>
            <person name="Vandepoele K."/>
            <person name="Reski R."/>
            <person name="Cuming A.C."/>
            <person name="Tuskan G.A."/>
            <person name="Maumus F."/>
            <person name="Salse J."/>
            <person name="Schmutz J."/>
            <person name="Rensing S.A."/>
        </authorList>
    </citation>
    <scope>NUCLEOTIDE SEQUENCE [LARGE SCALE GENOMIC DNA]</scope>
    <source>
        <strain evidence="2 3">cv. Gransden 2004</strain>
    </source>
</reference>
<dbReference type="InParanoid" id="A0A2K1KNN8"/>
<dbReference type="EnsemblPlants" id="Pp3c4_16080V3.1">
    <property type="protein sequence ID" value="Pp3c4_16080V3.1"/>
    <property type="gene ID" value="Pp3c4_16080"/>
</dbReference>
<gene>
    <name evidence="1" type="ORF">PHYPA_006289</name>
</gene>
<dbReference type="Gramene" id="Pp3c4_16080V3.1">
    <property type="protein sequence ID" value="Pp3c4_16080V3.1"/>
    <property type="gene ID" value="Pp3c4_16080"/>
</dbReference>
<proteinExistence type="predicted"/>
<organism evidence="1">
    <name type="scientific">Physcomitrium patens</name>
    <name type="common">Spreading-leaved earth moss</name>
    <name type="synonym">Physcomitrella patens</name>
    <dbReference type="NCBI Taxonomy" id="3218"/>
    <lineage>
        <taxon>Eukaryota</taxon>
        <taxon>Viridiplantae</taxon>
        <taxon>Streptophyta</taxon>
        <taxon>Embryophyta</taxon>
        <taxon>Bryophyta</taxon>
        <taxon>Bryophytina</taxon>
        <taxon>Bryopsida</taxon>
        <taxon>Funariidae</taxon>
        <taxon>Funariales</taxon>
        <taxon>Funariaceae</taxon>
        <taxon>Physcomitrium</taxon>
    </lineage>
</organism>
<dbReference type="AlphaFoldDB" id="A0A2K1KNN8"/>
<keyword evidence="3" id="KW-1185">Reference proteome</keyword>
<evidence type="ECO:0000313" key="3">
    <source>
        <dbReference type="Proteomes" id="UP000006727"/>
    </source>
</evidence>
<accession>A0A2K1KNN8</accession>
<dbReference type="Proteomes" id="UP000006727">
    <property type="component" value="Chromosome 4"/>
</dbReference>
<reference evidence="2" key="3">
    <citation type="submission" date="2020-12" db="UniProtKB">
        <authorList>
            <consortium name="EnsemblPlants"/>
        </authorList>
    </citation>
    <scope>IDENTIFICATION</scope>
</reference>
<dbReference type="EMBL" id="ABEU02000004">
    <property type="protein sequence ID" value="PNR55392.1"/>
    <property type="molecule type" value="Genomic_DNA"/>
</dbReference>
<name>A0A2K1KNN8_PHYPA</name>
<sequence length="58" mass="6572">MLCSHANMDVTNETRTKSITMQEHSSILGFSFVDEHSAQHSTQLRMSFIPTLSNEMTI</sequence>
<reference evidence="1 3" key="1">
    <citation type="journal article" date="2008" name="Science">
        <title>The Physcomitrella genome reveals evolutionary insights into the conquest of land by plants.</title>
        <authorList>
            <person name="Rensing S."/>
            <person name="Lang D."/>
            <person name="Zimmer A."/>
            <person name="Terry A."/>
            <person name="Salamov A."/>
            <person name="Shapiro H."/>
            <person name="Nishiyama T."/>
            <person name="Perroud P.-F."/>
            <person name="Lindquist E."/>
            <person name="Kamisugi Y."/>
            <person name="Tanahashi T."/>
            <person name="Sakakibara K."/>
            <person name="Fujita T."/>
            <person name="Oishi K."/>
            <person name="Shin-I T."/>
            <person name="Kuroki Y."/>
            <person name="Toyoda A."/>
            <person name="Suzuki Y."/>
            <person name="Hashimoto A."/>
            <person name="Yamaguchi K."/>
            <person name="Sugano A."/>
            <person name="Kohara Y."/>
            <person name="Fujiyama A."/>
            <person name="Anterola A."/>
            <person name="Aoki S."/>
            <person name="Ashton N."/>
            <person name="Barbazuk W.B."/>
            <person name="Barker E."/>
            <person name="Bennetzen J."/>
            <person name="Bezanilla M."/>
            <person name="Blankenship R."/>
            <person name="Cho S.H."/>
            <person name="Dutcher S."/>
            <person name="Estelle M."/>
            <person name="Fawcett J.A."/>
            <person name="Gundlach H."/>
            <person name="Hanada K."/>
            <person name="Heyl A."/>
            <person name="Hicks K.A."/>
            <person name="Hugh J."/>
            <person name="Lohr M."/>
            <person name="Mayer K."/>
            <person name="Melkozernov A."/>
            <person name="Murata T."/>
            <person name="Nelson D."/>
            <person name="Pils B."/>
            <person name="Prigge M."/>
            <person name="Reiss B."/>
            <person name="Renner T."/>
            <person name="Rombauts S."/>
            <person name="Rushton P."/>
            <person name="Sanderfoot A."/>
            <person name="Schween G."/>
            <person name="Shiu S.-H."/>
            <person name="Stueber K."/>
            <person name="Theodoulou F.L."/>
            <person name="Tu H."/>
            <person name="Van de Peer Y."/>
            <person name="Verrier P.J."/>
            <person name="Waters E."/>
            <person name="Wood A."/>
            <person name="Yang L."/>
            <person name="Cove D."/>
            <person name="Cuming A."/>
            <person name="Hasebe M."/>
            <person name="Lucas S."/>
            <person name="Mishler D.B."/>
            <person name="Reski R."/>
            <person name="Grigoriev I."/>
            <person name="Quatrano R.S."/>
            <person name="Boore J.L."/>
        </authorList>
    </citation>
    <scope>NUCLEOTIDE SEQUENCE [LARGE SCALE GENOMIC DNA]</scope>
    <source>
        <strain evidence="2 3">cv. Gransden 2004</strain>
    </source>
</reference>